<name>A0A4Y7PGD4_9AGAM</name>
<dbReference type="EMBL" id="ML170366">
    <property type="protein sequence ID" value="TDL14236.1"/>
    <property type="molecule type" value="Genomic_DNA"/>
</dbReference>
<feature type="compositionally biased region" description="Basic and acidic residues" evidence="1">
    <location>
        <begin position="526"/>
        <end position="539"/>
    </location>
</feature>
<evidence type="ECO:0000313" key="2">
    <source>
        <dbReference type="EMBL" id="TDL14236.1"/>
    </source>
</evidence>
<accession>A0A4Y7PGD4</accession>
<evidence type="ECO:0000313" key="3">
    <source>
        <dbReference type="Proteomes" id="UP000294933"/>
    </source>
</evidence>
<dbReference type="Pfam" id="PF02992">
    <property type="entry name" value="Transposase_21"/>
    <property type="match status" value="1"/>
</dbReference>
<dbReference type="VEuPathDB" id="FungiDB:BD410DRAFT_734390"/>
<keyword evidence="3" id="KW-1185">Reference proteome</keyword>
<feature type="region of interest" description="Disordered" evidence="1">
    <location>
        <begin position="525"/>
        <end position="552"/>
    </location>
</feature>
<protein>
    <submittedName>
        <fullName evidence="2">Uncharacterized protein</fullName>
    </submittedName>
</protein>
<dbReference type="InterPro" id="IPR004242">
    <property type="entry name" value="Transposase_21"/>
</dbReference>
<dbReference type="PANTHER" id="PTHR46579">
    <property type="entry name" value="F5/8 TYPE C DOMAIN-CONTAINING PROTEIN-RELATED"/>
    <property type="match status" value="1"/>
</dbReference>
<organism evidence="2 3">
    <name type="scientific">Rickenella mellea</name>
    <dbReference type="NCBI Taxonomy" id="50990"/>
    <lineage>
        <taxon>Eukaryota</taxon>
        <taxon>Fungi</taxon>
        <taxon>Dikarya</taxon>
        <taxon>Basidiomycota</taxon>
        <taxon>Agaricomycotina</taxon>
        <taxon>Agaricomycetes</taxon>
        <taxon>Hymenochaetales</taxon>
        <taxon>Rickenellaceae</taxon>
        <taxon>Rickenella</taxon>
    </lineage>
</organism>
<evidence type="ECO:0000256" key="1">
    <source>
        <dbReference type="SAM" id="MobiDB-lite"/>
    </source>
</evidence>
<sequence length="693" mass="79492">MACLNLPVDIRYLPENMYLVGIVPGPSKPHLNDLNHYLRPLMDDMSQAWSDGIYLSQTHNHPNGRHTRSAIIIVVNDLPSARDTAALAPHNSHIYCSICECKQLQTRGNTNYHDWRVRDHKEMRRHAEAWRDATTHKKQDDIFKAHGIRWSELWRLPYWNPTQQLVVDPMHCILEGLGQHQSRHVLGLSAALANEQEEIVPAFTHEFRHPNQVDWDSPKLNENEVKHVIEIHKLLTAPRSDDTTEEQQDALLYDRLMKKNKGPLEFVCKDVGTTVSPDRTRPTSEPTKFKSDYATALMQWRRGKPSAASNHHPRITTPRIMQHIKNVIKETVTPSWLGSVPHNFGDKAAGSLKADEWRTMYTVYLPLALVSLWGEGTFHMSAAASQRLREVLDHTMSLVSAITIACFRTMTIGRAIAYRSHVVKWLQDLQRLHPHIAQRTNNHMAVHVFDFFLLFGPTRSWWCFPFERLIGQLQRLPHNHRFGQLEHTVLRAFLKASKLRQWLARSDCPAAIKECKALFDKSYTSKPDDYSGGGEHRDSVFLNPSDLRGQDRREVPVPKDLRPLTKLSKVVMHARWTQNGVVYARASTHLGNSLVYFYPRGDTSHVPVPGTIKYIFNHANQVVFAIQRQINATHDVVDPFAPYPDFPAKLYSSAVQKDLELVEPGSVLCHYAQWTVSKEHYVILSLSKVRPLM</sequence>
<dbReference type="PANTHER" id="PTHR46579:SF1">
    <property type="entry name" value="F5_8 TYPE C DOMAIN-CONTAINING PROTEIN"/>
    <property type="match status" value="1"/>
</dbReference>
<reference evidence="2 3" key="1">
    <citation type="submission" date="2018-06" db="EMBL/GenBank/DDBJ databases">
        <title>A transcriptomic atlas of mushroom development highlights an independent origin of complex multicellularity.</title>
        <authorList>
            <consortium name="DOE Joint Genome Institute"/>
            <person name="Krizsan K."/>
            <person name="Almasi E."/>
            <person name="Merenyi Z."/>
            <person name="Sahu N."/>
            <person name="Viragh M."/>
            <person name="Koszo T."/>
            <person name="Mondo S."/>
            <person name="Kiss B."/>
            <person name="Balint B."/>
            <person name="Kues U."/>
            <person name="Barry K."/>
            <person name="Hegedus J.C."/>
            <person name="Henrissat B."/>
            <person name="Johnson J."/>
            <person name="Lipzen A."/>
            <person name="Ohm R."/>
            <person name="Nagy I."/>
            <person name="Pangilinan J."/>
            <person name="Yan J."/>
            <person name="Xiong Y."/>
            <person name="Grigoriev I.V."/>
            <person name="Hibbett D.S."/>
            <person name="Nagy L.G."/>
        </authorList>
    </citation>
    <scope>NUCLEOTIDE SEQUENCE [LARGE SCALE GENOMIC DNA]</scope>
    <source>
        <strain evidence="2 3">SZMC22713</strain>
    </source>
</reference>
<dbReference type="OrthoDB" id="3234349at2759"/>
<proteinExistence type="predicted"/>
<dbReference type="STRING" id="50990.A0A4Y7PGD4"/>
<gene>
    <name evidence="2" type="ORF">BD410DRAFT_734390</name>
</gene>
<dbReference type="Proteomes" id="UP000294933">
    <property type="component" value="Unassembled WGS sequence"/>
</dbReference>
<dbReference type="AlphaFoldDB" id="A0A4Y7PGD4"/>